<accession>A0A9D6QV99</accession>
<proteinExistence type="predicted"/>
<dbReference type="AlphaFoldDB" id="A0A9D6QV99"/>
<gene>
    <name evidence="4" type="ORF">HY220_00360</name>
</gene>
<evidence type="ECO:0000259" key="3">
    <source>
        <dbReference type="Pfam" id="PF01471"/>
    </source>
</evidence>
<dbReference type="Gene3D" id="1.10.101.10">
    <property type="entry name" value="PGBD-like superfamily/PGBD"/>
    <property type="match status" value="1"/>
</dbReference>
<evidence type="ECO:0000256" key="1">
    <source>
        <dbReference type="SAM" id="MobiDB-lite"/>
    </source>
</evidence>
<dbReference type="InterPro" id="IPR036366">
    <property type="entry name" value="PGBDSf"/>
</dbReference>
<feature type="compositionally biased region" description="Gly residues" evidence="1">
    <location>
        <begin position="125"/>
        <end position="136"/>
    </location>
</feature>
<evidence type="ECO:0000313" key="5">
    <source>
        <dbReference type="Proteomes" id="UP000808388"/>
    </source>
</evidence>
<dbReference type="SUPFAM" id="SSF47090">
    <property type="entry name" value="PGBD-like"/>
    <property type="match status" value="1"/>
</dbReference>
<keyword evidence="2" id="KW-0732">Signal</keyword>
<protein>
    <submittedName>
        <fullName evidence="4">Peptidoglycan-binding protein</fullName>
    </submittedName>
</protein>
<evidence type="ECO:0000313" key="4">
    <source>
        <dbReference type="EMBL" id="MBI3627190.1"/>
    </source>
</evidence>
<dbReference type="InterPro" id="IPR002477">
    <property type="entry name" value="Peptidoglycan-bd-like"/>
</dbReference>
<reference evidence="4" key="1">
    <citation type="submission" date="2020-07" db="EMBL/GenBank/DDBJ databases">
        <title>Huge and variable diversity of episymbiotic CPR bacteria and DPANN archaea in groundwater ecosystems.</title>
        <authorList>
            <person name="He C.Y."/>
            <person name="Keren R."/>
            <person name="Whittaker M."/>
            <person name="Farag I.F."/>
            <person name="Doudna J."/>
            <person name="Cate J.H.D."/>
            <person name="Banfield J.F."/>
        </authorList>
    </citation>
    <scope>NUCLEOTIDE SEQUENCE</scope>
    <source>
        <strain evidence="4">NC_groundwater_972_Pr1_S-0.2um_49_27</strain>
    </source>
</reference>
<feature type="chain" id="PRO_5039030855" evidence="2">
    <location>
        <begin position="25"/>
        <end position="258"/>
    </location>
</feature>
<dbReference type="InterPro" id="IPR036365">
    <property type="entry name" value="PGBD-like_sf"/>
</dbReference>
<dbReference type="Pfam" id="PF01471">
    <property type="entry name" value="PG_binding_1"/>
    <property type="match status" value="1"/>
</dbReference>
<feature type="signal peptide" evidence="2">
    <location>
        <begin position="1"/>
        <end position="24"/>
    </location>
</feature>
<comment type="caution">
    <text evidence="4">The sequence shown here is derived from an EMBL/GenBank/DDBJ whole genome shotgun (WGS) entry which is preliminary data.</text>
</comment>
<dbReference type="EMBL" id="JACQCQ010000002">
    <property type="protein sequence ID" value="MBI3627190.1"/>
    <property type="molecule type" value="Genomic_DNA"/>
</dbReference>
<dbReference type="Proteomes" id="UP000808388">
    <property type="component" value="Unassembled WGS sequence"/>
</dbReference>
<sequence>MKKIKFGLIAAGALFGLSASIAWAHTVDQDITVVLPSDGSSYILQAGSSYDTFDMSLGTFTFTMSSGETMTLSSSDRKNFNNSGGVTSCYAGYSKLVISPSSSVTVTASPSGTCSSNSSTSSSGSGNGPIGGGVGGSYQPMTVSTSPASASSNLSSLQSQLATLLAQATKLKGSTSVSGSISSPLRFSSQGKQVTLLQQILAKDASIYPEGTISGYFGVKTLAALKRFQVKYGIANPGDPGYGSVGPKTRAKLNSMMP</sequence>
<evidence type="ECO:0000256" key="2">
    <source>
        <dbReference type="SAM" id="SignalP"/>
    </source>
</evidence>
<name>A0A9D6QV99_9BACT</name>
<feature type="domain" description="Peptidoglycan binding-like" evidence="3">
    <location>
        <begin position="190"/>
        <end position="251"/>
    </location>
</feature>
<feature type="region of interest" description="Disordered" evidence="1">
    <location>
        <begin position="109"/>
        <end position="149"/>
    </location>
</feature>
<feature type="compositionally biased region" description="Low complexity" evidence="1">
    <location>
        <begin position="109"/>
        <end position="124"/>
    </location>
</feature>
<feature type="region of interest" description="Disordered" evidence="1">
    <location>
        <begin position="239"/>
        <end position="258"/>
    </location>
</feature>
<organism evidence="4 5">
    <name type="scientific">Candidatus Sungiibacteriota bacterium</name>
    <dbReference type="NCBI Taxonomy" id="2750080"/>
    <lineage>
        <taxon>Bacteria</taxon>
        <taxon>Candidatus Sungiibacteriota</taxon>
    </lineage>
</organism>